<evidence type="ECO:0000313" key="2">
    <source>
        <dbReference type="Proteomes" id="UP000017396"/>
    </source>
</evidence>
<reference evidence="1 2" key="1">
    <citation type="journal article" date="2013" name="PLoS ONE">
        <title>Cultivation and Complete Genome Sequencing of Gloeobacter kilaueensis sp. nov., from a Lava Cave in Kilauea Caldera, Hawai'i.</title>
        <authorList>
            <person name="Saw J.H."/>
            <person name="Schatz M."/>
            <person name="Brown M.V."/>
            <person name="Kunkel D.D."/>
            <person name="Foster J.S."/>
            <person name="Shick H."/>
            <person name="Christensen S."/>
            <person name="Hou S."/>
            <person name="Wan X."/>
            <person name="Donachie S.P."/>
        </authorList>
    </citation>
    <scope>NUCLEOTIDE SEQUENCE [LARGE SCALE GENOMIC DNA]</scope>
    <source>
        <strain evidence="2">JS</strain>
    </source>
</reference>
<evidence type="ECO:0000313" key="1">
    <source>
        <dbReference type="EMBL" id="AGY60725.1"/>
    </source>
</evidence>
<dbReference type="HOGENOM" id="CLU_1065339_0_0_3"/>
<name>U5QSL4_GLOK1</name>
<dbReference type="eggNOG" id="ENOG5031X7K">
    <property type="taxonomic scope" value="Bacteria"/>
</dbReference>
<dbReference type="AlphaFoldDB" id="U5QSL4"/>
<organism evidence="1 2">
    <name type="scientific">Gloeobacter kilaueensis (strain ATCC BAA-2537 / CCAP 1431/1 / ULC 316 / JS1)</name>
    <dbReference type="NCBI Taxonomy" id="1183438"/>
    <lineage>
        <taxon>Bacteria</taxon>
        <taxon>Bacillati</taxon>
        <taxon>Cyanobacteriota</taxon>
        <taxon>Cyanophyceae</taxon>
        <taxon>Gloeobacterales</taxon>
        <taxon>Gloeobacteraceae</taxon>
        <taxon>Gloeobacter</taxon>
    </lineage>
</organism>
<dbReference type="STRING" id="1183438.GKIL_4479"/>
<protein>
    <submittedName>
        <fullName evidence="1">Uncharacterized protein</fullName>
    </submittedName>
</protein>
<gene>
    <name evidence="1" type="ORF">GKIL_4479</name>
</gene>
<proteinExistence type="predicted"/>
<dbReference type="KEGG" id="glj:GKIL_4479"/>
<accession>U5QSL4</accession>
<dbReference type="EMBL" id="CP003587">
    <property type="protein sequence ID" value="AGY60725.1"/>
    <property type="molecule type" value="Genomic_DNA"/>
</dbReference>
<dbReference type="OrthoDB" id="8479669at2"/>
<sequence length="260" mass="29623">MRTIFIGECLPGSLYCMDDPDEPNENQFTETVIKALSCIYSNYYCIVFNGCFLYEQRAYRPDLALIAKDYSHWFVIEVELASHSFEGHILPQVKAFRYGEPQASCSRALASQLGISFEQAQTLTLYVPCVTTVVVNRRKLDWEKVLASHNIQMLTVTSFRSITNIQALEIEGVLQVIRENLGFGTFMATDRSIRFPTVTRIPEGKLQIYNSEGVLSWWVIEKTSSAIWLRKESGVPDLVDGSYVQLIRTIEGRFSLLVHL</sequence>
<dbReference type="RefSeq" id="WP_023176117.1">
    <property type="nucleotide sequence ID" value="NC_022600.1"/>
</dbReference>
<keyword evidence="2" id="KW-1185">Reference proteome</keyword>
<dbReference type="Proteomes" id="UP000017396">
    <property type="component" value="Chromosome"/>
</dbReference>